<dbReference type="STRING" id="398512.Bccel_2227"/>
<dbReference type="PATRIC" id="fig|398512.5.peg.2322"/>
<evidence type="ECO:0000313" key="5">
    <source>
        <dbReference type="Proteomes" id="UP000036923"/>
    </source>
</evidence>
<dbReference type="RefSeq" id="WP_036947305.1">
    <property type="nucleotide sequence ID" value="NZ_KN050765.1"/>
</dbReference>
<evidence type="ECO:0000313" key="4">
    <source>
        <dbReference type="EMBL" id="KNY26962.1"/>
    </source>
</evidence>
<dbReference type="OrthoDB" id="9790239at2"/>
<dbReference type="Gene3D" id="1.10.150.280">
    <property type="entry name" value="AF1531-like domain"/>
    <property type="match status" value="1"/>
</dbReference>
<accession>A0A0L6JNM8</accession>
<dbReference type="InterPro" id="IPR019554">
    <property type="entry name" value="Soluble_ligand-bd"/>
</dbReference>
<dbReference type="InterPro" id="IPR004509">
    <property type="entry name" value="Competence_ComEA_HhH"/>
</dbReference>
<proteinExistence type="predicted"/>
<dbReference type="InterPro" id="IPR051675">
    <property type="entry name" value="Endo/Exo/Phosphatase_dom_1"/>
</dbReference>
<sequence>MEFKFFGREIYVRKSILAASALALLIVLGTIGYLIKIRNQPIIFMSDDQKSPVIANNAVSTPMEKKMSTPSPTEVQEEIKVYITGCVKKPGIITLKKGQLIFDAVNAAGGLTDNADKNINMVYALNENVWLNIKSKNEANTGIENKPSNGPANGKSSQPSINKASGNGETNNEAGKAVKIIKDSGGVLASEKGQGTSTKININTASADEMDAALPGIGPAIAADIVEYRNKHGKFKTIEDLLNVPGIGESKFNRLKGVVAVN</sequence>
<organism evidence="4 5">
    <name type="scientific">Pseudobacteroides cellulosolvens ATCC 35603 = DSM 2933</name>
    <dbReference type="NCBI Taxonomy" id="398512"/>
    <lineage>
        <taxon>Bacteria</taxon>
        <taxon>Bacillati</taxon>
        <taxon>Bacillota</taxon>
        <taxon>Clostridia</taxon>
        <taxon>Eubacteriales</taxon>
        <taxon>Oscillospiraceae</taxon>
        <taxon>Pseudobacteroides</taxon>
    </lineage>
</organism>
<feature type="region of interest" description="Disordered" evidence="1">
    <location>
        <begin position="141"/>
        <end position="172"/>
    </location>
</feature>
<dbReference type="eggNOG" id="COG1555">
    <property type="taxonomic scope" value="Bacteria"/>
</dbReference>
<feature type="transmembrane region" description="Helical" evidence="2">
    <location>
        <begin position="15"/>
        <end position="35"/>
    </location>
</feature>
<dbReference type="GO" id="GO:0005886">
    <property type="term" value="C:plasma membrane"/>
    <property type="evidence" value="ECO:0007669"/>
    <property type="project" value="TreeGrafter"/>
</dbReference>
<keyword evidence="5" id="KW-1185">Reference proteome</keyword>
<dbReference type="PANTHER" id="PTHR21180:SF32">
    <property type="entry name" value="ENDONUCLEASE_EXONUCLEASE_PHOSPHATASE FAMILY DOMAIN-CONTAINING PROTEIN 1"/>
    <property type="match status" value="1"/>
</dbReference>
<dbReference type="SUPFAM" id="SSF47781">
    <property type="entry name" value="RuvA domain 2-like"/>
    <property type="match status" value="1"/>
</dbReference>
<dbReference type="Pfam" id="PF12836">
    <property type="entry name" value="HHH_3"/>
    <property type="match status" value="1"/>
</dbReference>
<reference evidence="5" key="1">
    <citation type="submission" date="2015-07" db="EMBL/GenBank/DDBJ databases">
        <title>Near-Complete Genome Sequence of the Cellulolytic Bacterium Bacteroides (Pseudobacteroides) cellulosolvens ATCC 35603.</title>
        <authorList>
            <person name="Dassa B."/>
            <person name="Utturkar S.M."/>
            <person name="Klingeman D.M."/>
            <person name="Hurt R.A."/>
            <person name="Keller M."/>
            <person name="Xu J."/>
            <person name="Reddy Y.H.K."/>
            <person name="Borovok I."/>
            <person name="Grinberg I.R."/>
            <person name="Lamed R."/>
            <person name="Zhivin O."/>
            <person name="Bayer E.A."/>
            <person name="Brown S.D."/>
        </authorList>
    </citation>
    <scope>NUCLEOTIDE SEQUENCE [LARGE SCALE GENOMIC DNA]</scope>
    <source>
        <strain evidence="5">DSM 2933</strain>
    </source>
</reference>
<evidence type="ECO:0000256" key="2">
    <source>
        <dbReference type="SAM" id="Phobius"/>
    </source>
</evidence>
<name>A0A0L6JNM8_9FIRM</name>
<dbReference type="EMBL" id="LGTC01000001">
    <property type="protein sequence ID" value="KNY26962.1"/>
    <property type="molecule type" value="Genomic_DNA"/>
</dbReference>
<dbReference type="PANTHER" id="PTHR21180">
    <property type="entry name" value="ENDONUCLEASE/EXONUCLEASE/PHOSPHATASE FAMILY DOMAIN-CONTAINING PROTEIN 1"/>
    <property type="match status" value="1"/>
</dbReference>
<dbReference type="AlphaFoldDB" id="A0A0L6JNM8"/>
<keyword evidence="2" id="KW-0812">Transmembrane</keyword>
<comment type="caution">
    <text evidence="4">The sequence shown here is derived from an EMBL/GenBank/DDBJ whole genome shotgun (WGS) entry which is preliminary data.</text>
</comment>
<dbReference type="Proteomes" id="UP000036923">
    <property type="component" value="Unassembled WGS sequence"/>
</dbReference>
<dbReference type="InterPro" id="IPR010994">
    <property type="entry name" value="RuvA_2-like"/>
</dbReference>
<keyword evidence="2" id="KW-1133">Transmembrane helix</keyword>
<dbReference type="NCBIfam" id="TIGR00426">
    <property type="entry name" value="competence protein ComEA helix-hairpin-helix repeat region"/>
    <property type="match status" value="1"/>
</dbReference>
<keyword evidence="2" id="KW-0472">Membrane</keyword>
<feature type="domain" description="Soluble ligand binding" evidence="3">
    <location>
        <begin position="80"/>
        <end position="120"/>
    </location>
</feature>
<protein>
    <submittedName>
        <fullName evidence="4">Competence protein ComEA helix-hairpin-helix repeat protein</fullName>
    </submittedName>
</protein>
<evidence type="ECO:0000259" key="3">
    <source>
        <dbReference type="Pfam" id="PF10531"/>
    </source>
</evidence>
<gene>
    <name evidence="4" type="ORF">Bccel_2227</name>
</gene>
<dbReference type="Pfam" id="PF10531">
    <property type="entry name" value="SLBB"/>
    <property type="match status" value="1"/>
</dbReference>
<evidence type="ECO:0000256" key="1">
    <source>
        <dbReference type="SAM" id="MobiDB-lite"/>
    </source>
</evidence>